<evidence type="ECO:0000256" key="7">
    <source>
        <dbReference type="HAMAP-Rule" id="MF_01147"/>
    </source>
</evidence>
<keyword evidence="8" id="KW-0328">Glycosyltransferase</keyword>
<comment type="similarity">
    <text evidence="1 7">Belongs to the Lgt family.</text>
</comment>
<feature type="transmembrane region" description="Helical" evidence="7">
    <location>
        <begin position="91"/>
        <end position="116"/>
    </location>
</feature>
<feature type="binding site" evidence="7">
    <location>
        <position position="142"/>
    </location>
    <ligand>
        <name>a 1,2-diacyl-sn-glycero-3-phospho-(1'-sn-glycerol)</name>
        <dbReference type="ChEBI" id="CHEBI:64716"/>
    </ligand>
</feature>
<reference evidence="8" key="2">
    <citation type="journal article" date="2021" name="PeerJ">
        <title>Extensive microbial diversity within the chicken gut microbiome revealed by metagenomics and culture.</title>
        <authorList>
            <person name="Gilroy R."/>
            <person name="Ravi A."/>
            <person name="Getino M."/>
            <person name="Pursley I."/>
            <person name="Horton D.L."/>
            <person name="Alikhan N.F."/>
            <person name="Baker D."/>
            <person name="Gharbi K."/>
            <person name="Hall N."/>
            <person name="Watson M."/>
            <person name="Adriaenssens E.M."/>
            <person name="Foster-Nyarko E."/>
            <person name="Jarju S."/>
            <person name="Secka A."/>
            <person name="Antonio M."/>
            <person name="Oren A."/>
            <person name="Chaudhuri R.R."/>
            <person name="La Ragione R."/>
            <person name="Hildebrand F."/>
            <person name="Pallen M.J."/>
        </authorList>
    </citation>
    <scope>NUCLEOTIDE SEQUENCE</scope>
    <source>
        <strain evidence="8">13361</strain>
    </source>
</reference>
<proteinExistence type="inferred from homology"/>
<evidence type="ECO:0000256" key="5">
    <source>
        <dbReference type="ARBA" id="ARBA00022989"/>
    </source>
</evidence>
<keyword evidence="3 7" id="KW-0808">Transferase</keyword>
<evidence type="ECO:0000313" key="8">
    <source>
        <dbReference type="EMBL" id="HIQ66889.1"/>
    </source>
</evidence>
<comment type="function">
    <text evidence="7">Catalyzes the transfer of the diacylglyceryl group from phosphatidylglycerol to the sulfhydryl group of the N-terminal cysteine of a prolipoprotein, the first step in the formation of mature lipoproteins.</text>
</comment>
<dbReference type="AlphaFoldDB" id="A0A9D1CM34"/>
<evidence type="ECO:0000256" key="3">
    <source>
        <dbReference type="ARBA" id="ARBA00022679"/>
    </source>
</evidence>
<dbReference type="HAMAP" id="MF_01147">
    <property type="entry name" value="Lgt"/>
    <property type="match status" value="1"/>
</dbReference>
<keyword evidence="5 7" id="KW-1133">Transmembrane helix</keyword>
<dbReference type="GO" id="GO:0008961">
    <property type="term" value="F:phosphatidylglycerol-prolipoprotein diacylglyceryl transferase activity"/>
    <property type="evidence" value="ECO:0007669"/>
    <property type="project" value="UniProtKB-UniRule"/>
</dbReference>
<keyword evidence="6 7" id="KW-0472">Membrane</keyword>
<dbReference type="InterPro" id="IPR001640">
    <property type="entry name" value="Lgt"/>
</dbReference>
<feature type="transmembrane region" description="Helical" evidence="7">
    <location>
        <begin position="123"/>
        <end position="141"/>
    </location>
</feature>
<sequence>MSIYFPGLGLEINPPSTFELFGLTIHLYGLIIAAGLVLAAVYGMRRAPRFGLTEDHILDGVLWVTPFAIVCARLYYCVFEWQRYAANPLSILYIWEGGLAIYGGVIGAAIGIVVYCRVRHLKIGAVMDVVSLGFLIGQAIGRWGNFFNREAHGGVTDSFLRMGIMDPVTGEYTFYHPTFLYESVWNAAGFVLLHFLSKKRKYDGQIALGYLAWYGFGRMIIEGMRTDSLWWGPFRVSQVLAGLTFVAGAAALIVLHFRPHDPENLFVNQMESRKQS</sequence>
<comment type="caution">
    <text evidence="8">The sequence shown here is derived from an EMBL/GenBank/DDBJ whole genome shotgun (WGS) entry which is preliminary data.</text>
</comment>
<dbReference type="NCBIfam" id="TIGR00544">
    <property type="entry name" value="lgt"/>
    <property type="match status" value="1"/>
</dbReference>
<organism evidence="8 9">
    <name type="scientific">Candidatus Faecousia excrementigallinarum</name>
    <dbReference type="NCBI Taxonomy" id="2840806"/>
    <lineage>
        <taxon>Bacteria</taxon>
        <taxon>Bacillati</taxon>
        <taxon>Bacillota</taxon>
        <taxon>Clostridia</taxon>
        <taxon>Eubacteriales</taxon>
        <taxon>Oscillospiraceae</taxon>
        <taxon>Faecousia</taxon>
    </lineage>
</organism>
<keyword evidence="2 7" id="KW-1003">Cell membrane</keyword>
<dbReference type="EMBL" id="DVFK01000002">
    <property type="protein sequence ID" value="HIQ66889.1"/>
    <property type="molecule type" value="Genomic_DNA"/>
</dbReference>
<feature type="transmembrane region" description="Helical" evidence="7">
    <location>
        <begin position="56"/>
        <end position="76"/>
    </location>
</feature>
<dbReference type="PROSITE" id="PS01311">
    <property type="entry name" value="LGT"/>
    <property type="match status" value="1"/>
</dbReference>
<comment type="catalytic activity">
    <reaction evidence="7">
        <text>L-cysteinyl-[prolipoprotein] + a 1,2-diacyl-sn-glycero-3-phospho-(1'-sn-glycerol) = an S-1,2-diacyl-sn-glyceryl-L-cysteinyl-[prolipoprotein] + sn-glycerol 1-phosphate + H(+)</text>
        <dbReference type="Rhea" id="RHEA:56712"/>
        <dbReference type="Rhea" id="RHEA-COMP:14679"/>
        <dbReference type="Rhea" id="RHEA-COMP:14680"/>
        <dbReference type="ChEBI" id="CHEBI:15378"/>
        <dbReference type="ChEBI" id="CHEBI:29950"/>
        <dbReference type="ChEBI" id="CHEBI:57685"/>
        <dbReference type="ChEBI" id="CHEBI:64716"/>
        <dbReference type="ChEBI" id="CHEBI:140658"/>
        <dbReference type="EC" id="2.5.1.145"/>
    </reaction>
</comment>
<protein>
    <recommendedName>
        <fullName evidence="7">Phosphatidylglycerol--prolipoprotein diacylglyceryl transferase</fullName>
        <ecNumber evidence="7">2.5.1.145</ecNumber>
    </recommendedName>
</protein>
<comment type="pathway">
    <text evidence="7">Protein modification; lipoprotein biosynthesis (diacylglyceryl transfer).</text>
</comment>
<evidence type="ECO:0000256" key="6">
    <source>
        <dbReference type="ARBA" id="ARBA00023136"/>
    </source>
</evidence>
<dbReference type="GO" id="GO:0042158">
    <property type="term" value="P:lipoprotein biosynthetic process"/>
    <property type="evidence" value="ECO:0007669"/>
    <property type="project" value="UniProtKB-UniRule"/>
</dbReference>
<feature type="transmembrane region" description="Helical" evidence="7">
    <location>
        <begin position="174"/>
        <end position="195"/>
    </location>
</feature>
<dbReference type="EC" id="2.5.1.145" evidence="7"/>
<dbReference type="Pfam" id="PF01790">
    <property type="entry name" value="LGT"/>
    <property type="match status" value="1"/>
</dbReference>
<accession>A0A9D1CM34</accession>
<reference evidence="8" key="1">
    <citation type="submission" date="2020-10" db="EMBL/GenBank/DDBJ databases">
        <authorList>
            <person name="Gilroy R."/>
        </authorList>
    </citation>
    <scope>NUCLEOTIDE SEQUENCE</scope>
    <source>
        <strain evidence="8">13361</strain>
    </source>
</reference>
<feature type="transmembrane region" description="Helical" evidence="7">
    <location>
        <begin position="207"/>
        <end position="224"/>
    </location>
</feature>
<evidence type="ECO:0000256" key="2">
    <source>
        <dbReference type="ARBA" id="ARBA00022475"/>
    </source>
</evidence>
<keyword evidence="4 7" id="KW-0812">Transmembrane</keyword>
<evidence type="ECO:0000256" key="4">
    <source>
        <dbReference type="ARBA" id="ARBA00022692"/>
    </source>
</evidence>
<dbReference type="GO" id="GO:0005886">
    <property type="term" value="C:plasma membrane"/>
    <property type="evidence" value="ECO:0007669"/>
    <property type="project" value="UniProtKB-SubCell"/>
</dbReference>
<dbReference type="Proteomes" id="UP000886796">
    <property type="component" value="Unassembled WGS sequence"/>
</dbReference>
<dbReference type="PANTHER" id="PTHR30589">
    <property type="entry name" value="PROLIPOPROTEIN DIACYLGLYCERYL TRANSFERASE"/>
    <property type="match status" value="1"/>
</dbReference>
<dbReference type="PANTHER" id="PTHR30589:SF0">
    <property type="entry name" value="PHOSPHATIDYLGLYCEROL--PROLIPOPROTEIN DIACYLGLYCERYL TRANSFERASE"/>
    <property type="match status" value="1"/>
</dbReference>
<feature type="transmembrane region" description="Helical" evidence="7">
    <location>
        <begin position="236"/>
        <end position="255"/>
    </location>
</feature>
<comment type="subcellular location">
    <subcellularLocation>
        <location evidence="7">Cell membrane</location>
        <topology evidence="7">Multi-pass membrane protein</topology>
    </subcellularLocation>
</comment>
<evidence type="ECO:0000256" key="1">
    <source>
        <dbReference type="ARBA" id="ARBA00007150"/>
    </source>
</evidence>
<gene>
    <name evidence="7" type="primary">lgt</name>
    <name evidence="8" type="ORF">IAB74_00055</name>
</gene>
<feature type="transmembrane region" description="Helical" evidence="7">
    <location>
        <begin position="20"/>
        <end position="44"/>
    </location>
</feature>
<name>A0A9D1CM34_9FIRM</name>
<evidence type="ECO:0000313" key="9">
    <source>
        <dbReference type="Proteomes" id="UP000886796"/>
    </source>
</evidence>